<keyword evidence="1" id="KW-0472">Membrane</keyword>
<sequence>MTDEKKDKPSFPAGLGIMDKIWEWQWIIRFIYIVLFADLALLAYSGQGILTWPVQAISWTEHLGFFCVALAALGLIATTLMPVAANVFRQVLNAIIYSSIFPDILRPQSDYQRHPGEVPSREVLDLALKENNQFLLNYYEKHDSAWRSKFSERFKVGDLLFGLLFFMILDYHPHWFSHSQHSLARDLFNLGGDEGFIIFSIILITVFSALMNIWFGKWDWGHIYYPPLYRKKEEARRKQREMEAEWRRQDR</sequence>
<evidence type="ECO:0000256" key="1">
    <source>
        <dbReference type="SAM" id="Phobius"/>
    </source>
</evidence>
<organism evidence="2 3">
    <name type="scientific">Enterobacter genomosp. O</name>
    <dbReference type="NCBI Taxonomy" id="2364150"/>
    <lineage>
        <taxon>Bacteria</taxon>
        <taxon>Pseudomonadati</taxon>
        <taxon>Pseudomonadota</taxon>
        <taxon>Gammaproteobacteria</taxon>
        <taxon>Enterobacterales</taxon>
        <taxon>Enterobacteriaceae</taxon>
        <taxon>Enterobacter</taxon>
        <taxon>Enterobacter cloacae complex</taxon>
        <taxon>Enterobacter cloacae complex clade O</taxon>
    </lineage>
</organism>
<keyword evidence="3" id="KW-1185">Reference proteome</keyword>
<gene>
    <name evidence="2" type="ORF">AWI28_05855</name>
</gene>
<name>A0A0X4EXB9_9ENTR</name>
<dbReference type="OrthoDB" id="7025907at2"/>
<dbReference type="EMBL" id="LRCR01000001">
    <property type="protein sequence ID" value="KUQ86344.1"/>
    <property type="molecule type" value="Genomic_DNA"/>
</dbReference>
<dbReference type="Proteomes" id="UP000064715">
    <property type="component" value="Unassembled WGS sequence"/>
</dbReference>
<evidence type="ECO:0000313" key="3">
    <source>
        <dbReference type="Proteomes" id="UP000064715"/>
    </source>
</evidence>
<proteinExistence type="predicted"/>
<feature type="transmembrane region" description="Helical" evidence="1">
    <location>
        <begin position="196"/>
        <end position="215"/>
    </location>
</feature>
<feature type="transmembrane region" description="Helical" evidence="1">
    <location>
        <begin position="63"/>
        <end position="88"/>
    </location>
</feature>
<accession>A0A0X4EXB9</accession>
<keyword evidence="1" id="KW-1133">Transmembrane helix</keyword>
<dbReference type="RefSeq" id="WP_059309908.1">
    <property type="nucleotide sequence ID" value="NZ_LRCR01000001.1"/>
</dbReference>
<reference evidence="3" key="1">
    <citation type="submission" date="2016-01" db="EMBL/GenBank/DDBJ databases">
        <title>WGS of SAMN04407783.</title>
        <authorList>
            <person name="Adams M."/>
            <person name="Sutton G."/>
            <person name="Nelson K."/>
            <person name="Thaden J."/>
            <person name="Fowler V."/>
            <person name="Mccorrison J."/>
            <person name="Sanka R."/>
            <person name="Brinkac L."/>
            <person name="Nierman W."/>
        </authorList>
    </citation>
    <scope>NUCLEOTIDE SEQUENCE [LARGE SCALE GENOMIC DNA]</scope>
    <source>
        <strain evidence="3">GN04363</strain>
    </source>
</reference>
<feature type="transmembrane region" description="Helical" evidence="1">
    <location>
        <begin position="156"/>
        <end position="176"/>
    </location>
</feature>
<keyword evidence="1" id="KW-0812">Transmembrane</keyword>
<comment type="caution">
    <text evidence="2">The sequence shown here is derived from an EMBL/GenBank/DDBJ whole genome shotgun (WGS) entry which is preliminary data.</text>
</comment>
<feature type="transmembrane region" description="Helical" evidence="1">
    <location>
        <begin position="26"/>
        <end position="43"/>
    </location>
</feature>
<protein>
    <submittedName>
        <fullName evidence="2">Uncharacterized protein</fullName>
    </submittedName>
</protein>
<evidence type="ECO:0000313" key="2">
    <source>
        <dbReference type="EMBL" id="KUQ86344.1"/>
    </source>
</evidence>
<dbReference type="AlphaFoldDB" id="A0A0X4EXB9"/>